<dbReference type="AlphaFoldDB" id="A0A2I1KS26"/>
<comment type="caution">
    <text evidence="3">The sequence shown here is derived from an EMBL/GenBank/DDBJ whole genome shotgun (WGS) entry which is preliminary data.</text>
</comment>
<dbReference type="Pfam" id="PF12697">
    <property type="entry name" value="Abhydrolase_6"/>
    <property type="match status" value="1"/>
</dbReference>
<accession>A0A2I1KS26</accession>
<dbReference type="Proteomes" id="UP000234778">
    <property type="component" value="Unassembled WGS sequence"/>
</dbReference>
<dbReference type="InterPro" id="IPR050266">
    <property type="entry name" value="AB_hydrolase_sf"/>
</dbReference>
<dbReference type="SUPFAM" id="SSF53474">
    <property type="entry name" value="alpha/beta-Hydrolases"/>
    <property type="match status" value="1"/>
</dbReference>
<dbReference type="Gene3D" id="3.40.50.1820">
    <property type="entry name" value="alpha/beta hydrolase"/>
    <property type="match status" value="1"/>
</dbReference>
<dbReference type="GO" id="GO:0003824">
    <property type="term" value="F:catalytic activity"/>
    <property type="evidence" value="ECO:0007669"/>
    <property type="project" value="UniProtKB-ARBA"/>
</dbReference>
<dbReference type="EMBL" id="PKHA01000007">
    <property type="protein sequence ID" value="PKY98430.1"/>
    <property type="molecule type" value="Genomic_DNA"/>
</dbReference>
<proteinExistence type="predicted"/>
<dbReference type="InterPro" id="IPR000073">
    <property type="entry name" value="AB_hydrolase_1"/>
</dbReference>
<feature type="region of interest" description="Disordered" evidence="1">
    <location>
        <begin position="21"/>
        <end position="48"/>
    </location>
</feature>
<evidence type="ECO:0000256" key="1">
    <source>
        <dbReference type="SAM" id="MobiDB-lite"/>
    </source>
</evidence>
<protein>
    <recommendedName>
        <fullName evidence="2">AB hydrolase-1 domain-containing protein</fullName>
    </recommendedName>
</protein>
<feature type="compositionally biased region" description="Low complexity" evidence="1">
    <location>
        <begin position="27"/>
        <end position="48"/>
    </location>
</feature>
<reference evidence="3 4" key="1">
    <citation type="submission" date="2017-12" db="EMBL/GenBank/DDBJ databases">
        <title>Phylogenetic diversity of female urinary microbiome.</title>
        <authorList>
            <person name="Thomas-White K."/>
            <person name="Wolfe A.J."/>
        </authorList>
    </citation>
    <scope>NUCLEOTIDE SEQUENCE [LARGE SCALE GENOMIC DNA]</scope>
    <source>
        <strain evidence="3 4">UMB0319</strain>
    </source>
</reference>
<evidence type="ECO:0000313" key="3">
    <source>
        <dbReference type="EMBL" id="PKY98430.1"/>
    </source>
</evidence>
<organism evidence="3 4">
    <name type="scientific">Actinomyces urogenitalis</name>
    <dbReference type="NCBI Taxonomy" id="103621"/>
    <lineage>
        <taxon>Bacteria</taxon>
        <taxon>Bacillati</taxon>
        <taxon>Actinomycetota</taxon>
        <taxon>Actinomycetes</taxon>
        <taxon>Actinomycetales</taxon>
        <taxon>Actinomycetaceae</taxon>
        <taxon>Actinomyces</taxon>
    </lineage>
</organism>
<dbReference type="GO" id="GO:0016020">
    <property type="term" value="C:membrane"/>
    <property type="evidence" value="ECO:0007669"/>
    <property type="project" value="TreeGrafter"/>
</dbReference>
<feature type="domain" description="AB hydrolase-1" evidence="2">
    <location>
        <begin position="56"/>
        <end position="295"/>
    </location>
</feature>
<sequence>MMGRMSDSWQSWKTDEHVIRWRPSQPPHGAAQATGAAGTGEPTAPAVAARPAPSPVLLLNGAGLVSGGWREVWERLRQGEIITVDRPGYRGTTRRRLPTLPGEVRVLARVLDRLGTGPVTVAAHSMAAFQAEALARLRPDLVRGVVLVDPSLLVSSARRPRLAGPLWQAARHSLALRPVRELAQMGFRAGLRSQTHRPQETGRREWERTWDSQAALAAGAAEWLSYGQQAAALDQLRRRQDAPATACAVVLQAPPYASRAQEEALGEAFAAVELRQVPHSRHLMMLDAPEQIVAAIRQMSERS</sequence>
<gene>
    <name evidence="3" type="ORF">CYJ26_07490</name>
</gene>
<dbReference type="PANTHER" id="PTHR43798:SF33">
    <property type="entry name" value="HYDROLASE, PUTATIVE (AFU_ORTHOLOGUE AFUA_2G14860)-RELATED"/>
    <property type="match status" value="1"/>
</dbReference>
<evidence type="ECO:0000313" key="4">
    <source>
        <dbReference type="Proteomes" id="UP000234778"/>
    </source>
</evidence>
<dbReference type="PANTHER" id="PTHR43798">
    <property type="entry name" value="MONOACYLGLYCEROL LIPASE"/>
    <property type="match status" value="1"/>
</dbReference>
<name>A0A2I1KS26_9ACTO</name>
<dbReference type="InterPro" id="IPR029058">
    <property type="entry name" value="AB_hydrolase_fold"/>
</dbReference>
<evidence type="ECO:0000259" key="2">
    <source>
        <dbReference type="Pfam" id="PF12697"/>
    </source>
</evidence>